<feature type="transmembrane region" description="Helical" evidence="1">
    <location>
        <begin position="150"/>
        <end position="169"/>
    </location>
</feature>
<accession>A0A4Q7CJS0</accession>
<proteinExistence type="predicted"/>
<dbReference type="RefSeq" id="WP_070704540.1">
    <property type="nucleotide sequence ID" value="NZ_CP018776.1"/>
</dbReference>
<keyword evidence="1" id="KW-1133">Transmembrane helix</keyword>
<organism evidence="2 3">
    <name type="scientific">Staphylococcus condimenti</name>
    <dbReference type="NCBI Taxonomy" id="70255"/>
    <lineage>
        <taxon>Bacteria</taxon>
        <taxon>Bacillati</taxon>
        <taxon>Bacillota</taxon>
        <taxon>Bacilli</taxon>
        <taxon>Bacillales</taxon>
        <taxon>Staphylococcaceae</taxon>
        <taxon>Staphylococcus</taxon>
    </lineage>
</organism>
<dbReference type="EMBL" id="RQTE01000444">
    <property type="protein sequence ID" value="RZH99715.1"/>
    <property type="molecule type" value="Genomic_DNA"/>
</dbReference>
<sequence length="263" mass="30832">MKKQLKLYFKGSPSEIRYLETQQKDGYMLTNIKNGIYTFEENSAVSDTKLQVTFVRSEDLKEPNTKIEKSPFLSVLAKQLNYSKYTVLYSYLKEKDNPIYNLADTKAAEHEYLSFFKRIIFILAVLTMFVCVAFWSYFTAIGKPSSKLLIPMQIMISVFIILSPFNILINRRIRKSCPKIEDELYLSYSVSVKSPGSKPDIDSLKYLGAWRYQTDKEGKYYYNLLSKEPKEVILHNVRTKLHLPEEDVYVYSQFDLFPIVMHF</sequence>
<evidence type="ECO:0000256" key="1">
    <source>
        <dbReference type="SAM" id="Phobius"/>
    </source>
</evidence>
<gene>
    <name evidence="2" type="ORF">EIG99_13455</name>
</gene>
<dbReference type="Proteomes" id="UP000293854">
    <property type="component" value="Unassembled WGS sequence"/>
</dbReference>
<name>A0A4Q7CJS0_9STAP</name>
<reference evidence="2 3" key="1">
    <citation type="submission" date="2018-11" db="EMBL/GenBank/DDBJ databases">
        <title>Genomic profiling of Staphylococcus species from a Poultry farm system in KwaZulu-Natal, South Africa.</title>
        <authorList>
            <person name="Amoako D.G."/>
            <person name="Somboro A.M."/>
            <person name="Abia A.L.K."/>
            <person name="Bester L.A."/>
            <person name="Essack S.Y."/>
        </authorList>
    </citation>
    <scope>NUCLEOTIDE SEQUENCE [LARGE SCALE GENOMIC DNA]</scope>
    <source>
        <strain evidence="2 3">SA11</strain>
    </source>
</reference>
<keyword evidence="1" id="KW-0812">Transmembrane</keyword>
<feature type="transmembrane region" description="Helical" evidence="1">
    <location>
        <begin position="119"/>
        <end position="138"/>
    </location>
</feature>
<dbReference type="AlphaFoldDB" id="A0A4Q7CJS0"/>
<keyword evidence="1" id="KW-0472">Membrane</keyword>
<evidence type="ECO:0000313" key="3">
    <source>
        <dbReference type="Proteomes" id="UP000293854"/>
    </source>
</evidence>
<evidence type="ECO:0000313" key="2">
    <source>
        <dbReference type="EMBL" id="RZH99715.1"/>
    </source>
</evidence>
<comment type="caution">
    <text evidence="2">The sequence shown here is derived from an EMBL/GenBank/DDBJ whole genome shotgun (WGS) entry which is preliminary data.</text>
</comment>
<protein>
    <submittedName>
        <fullName evidence="2">DUF2812 domain-containing protein</fullName>
    </submittedName>
</protein>